<organism evidence="1 2">
    <name type="scientific">Cetraspora pellucida</name>
    <dbReference type="NCBI Taxonomy" id="1433469"/>
    <lineage>
        <taxon>Eukaryota</taxon>
        <taxon>Fungi</taxon>
        <taxon>Fungi incertae sedis</taxon>
        <taxon>Mucoromycota</taxon>
        <taxon>Glomeromycotina</taxon>
        <taxon>Glomeromycetes</taxon>
        <taxon>Diversisporales</taxon>
        <taxon>Gigasporaceae</taxon>
        <taxon>Cetraspora</taxon>
    </lineage>
</organism>
<name>A0A9N8VP66_9GLOM</name>
<dbReference type="OrthoDB" id="2446509at2759"/>
<dbReference type="Proteomes" id="UP000789759">
    <property type="component" value="Unassembled WGS sequence"/>
</dbReference>
<gene>
    <name evidence="1" type="ORF">CPELLU_LOCUS654</name>
</gene>
<comment type="caution">
    <text evidence="1">The sequence shown here is derived from an EMBL/GenBank/DDBJ whole genome shotgun (WGS) entry which is preliminary data.</text>
</comment>
<dbReference type="AlphaFoldDB" id="A0A9N8VP66"/>
<sequence>MLDILENDDGFDYFAQTLVHDWGPLGYLIFWINNVSDAPNKATITRVFNDQVEWLITNGTRKEQEKAQYLKKQFRTIHTCDCRDSVGLRLLHGLLLQTIHTCDYRDFVSCTVHLLRTIHTCDCRDSVGLRLLHGLLLQTTHTCDCGDSVGLRLLHGTLATDGSYCMTHIDSQKGGRMYNFWGDEMLAKRLIDIEKNAPTRIHGFPAQHTSFANRILTERNNTLGSNLFNLSNNNVINPSDKVKRSQGNEKSSCKDNLNEDALVESIDENILDQENILPKASGDNNLKDRRKNLDSRIVEAFYEYQKTIPKTRRKAYLIVNKLRKKTMQLSQDFANKISWKTMPSNNNLREYFDNNCEKTIDDNPDINKLDEELKMSTMFSLFRGIFTSDRIKIAWGEIQALPTKYARNEKENPFKRARVGRRVDMKSTLIKTSNKFEVIYGEVSGGLGPHGIPTACRKKRFLDKIKLMIIMRDSINSLLKECKYTSFEKRTNLIIYGWLQFGLEINFYAMDWSGAGIYRFGLIDQCRLPSDEDEFGILEDAFCIFKLLEYKSLDIEKVVKQLFLENTKGKRRQITSEIEAELNENRSPER</sequence>
<protein>
    <submittedName>
        <fullName evidence="1">13899_t:CDS:1</fullName>
    </submittedName>
</protein>
<dbReference type="EMBL" id="CAJVQA010000196">
    <property type="protein sequence ID" value="CAG8461713.1"/>
    <property type="molecule type" value="Genomic_DNA"/>
</dbReference>
<evidence type="ECO:0000313" key="1">
    <source>
        <dbReference type="EMBL" id="CAG8461713.1"/>
    </source>
</evidence>
<accession>A0A9N8VP66</accession>
<proteinExistence type="predicted"/>
<reference evidence="1" key="1">
    <citation type="submission" date="2021-06" db="EMBL/GenBank/DDBJ databases">
        <authorList>
            <person name="Kallberg Y."/>
            <person name="Tangrot J."/>
            <person name="Rosling A."/>
        </authorList>
    </citation>
    <scope>NUCLEOTIDE SEQUENCE</scope>
    <source>
        <strain evidence="1">FL966</strain>
    </source>
</reference>
<evidence type="ECO:0000313" key="2">
    <source>
        <dbReference type="Proteomes" id="UP000789759"/>
    </source>
</evidence>
<keyword evidence="2" id="KW-1185">Reference proteome</keyword>